<reference evidence="1" key="1">
    <citation type="submission" date="2021-02" db="EMBL/GenBank/DDBJ databases">
        <authorList>
            <person name="Nowell W R."/>
        </authorList>
    </citation>
    <scope>NUCLEOTIDE SEQUENCE</scope>
</reference>
<gene>
    <name evidence="1" type="ORF">GPM918_LOCUS44532</name>
    <name evidence="2" type="ORF">SRO942_LOCUS46434</name>
</gene>
<proteinExistence type="predicted"/>
<dbReference type="Proteomes" id="UP000681722">
    <property type="component" value="Unassembled WGS sequence"/>
</dbReference>
<accession>A0A816DEW6</accession>
<dbReference type="AlphaFoldDB" id="A0A816DEW6"/>
<sequence length="67" mass="7521">MGHPSQAFLERNPMFGYNPINAFDFILVRSEEKIVWAGDTTNTSNITSINVTTSDQINDETKDISVE</sequence>
<evidence type="ECO:0000313" key="1">
    <source>
        <dbReference type="EMBL" id="CAF1633928.1"/>
    </source>
</evidence>
<name>A0A816DEW6_9BILA</name>
<dbReference type="EMBL" id="CAJOBC010112823">
    <property type="protein sequence ID" value="CAF4537103.1"/>
    <property type="molecule type" value="Genomic_DNA"/>
</dbReference>
<dbReference type="Proteomes" id="UP000663829">
    <property type="component" value="Unassembled WGS sequence"/>
</dbReference>
<keyword evidence="3" id="KW-1185">Reference proteome</keyword>
<organism evidence="1 3">
    <name type="scientific">Didymodactylos carnosus</name>
    <dbReference type="NCBI Taxonomy" id="1234261"/>
    <lineage>
        <taxon>Eukaryota</taxon>
        <taxon>Metazoa</taxon>
        <taxon>Spiralia</taxon>
        <taxon>Gnathifera</taxon>
        <taxon>Rotifera</taxon>
        <taxon>Eurotatoria</taxon>
        <taxon>Bdelloidea</taxon>
        <taxon>Philodinida</taxon>
        <taxon>Philodinidae</taxon>
        <taxon>Didymodactylos</taxon>
    </lineage>
</organism>
<feature type="non-terminal residue" evidence="1">
    <location>
        <position position="1"/>
    </location>
</feature>
<comment type="caution">
    <text evidence="1">The sequence shown here is derived from an EMBL/GenBank/DDBJ whole genome shotgun (WGS) entry which is preliminary data.</text>
</comment>
<dbReference type="EMBL" id="CAJNOQ010044686">
    <property type="protein sequence ID" value="CAF1633928.1"/>
    <property type="molecule type" value="Genomic_DNA"/>
</dbReference>
<evidence type="ECO:0000313" key="2">
    <source>
        <dbReference type="EMBL" id="CAF4537103.1"/>
    </source>
</evidence>
<evidence type="ECO:0000313" key="3">
    <source>
        <dbReference type="Proteomes" id="UP000663829"/>
    </source>
</evidence>
<protein>
    <submittedName>
        <fullName evidence="1">Uncharacterized protein</fullName>
    </submittedName>
</protein>